<dbReference type="Proteomes" id="UP001519654">
    <property type="component" value="Unassembled WGS sequence"/>
</dbReference>
<gene>
    <name evidence="2" type="ORF">KOI35_16225</name>
</gene>
<organism evidence="2 3">
    <name type="scientific">Paractinoplanes bogorensis</name>
    <dbReference type="NCBI Taxonomy" id="1610840"/>
    <lineage>
        <taxon>Bacteria</taxon>
        <taxon>Bacillati</taxon>
        <taxon>Actinomycetota</taxon>
        <taxon>Actinomycetes</taxon>
        <taxon>Micromonosporales</taxon>
        <taxon>Micromonosporaceae</taxon>
        <taxon>Paractinoplanes</taxon>
    </lineage>
</organism>
<proteinExistence type="predicted"/>
<feature type="domain" description="Signal transduction histidine kinase subgroup 3 dimerisation and phosphoacceptor" evidence="1">
    <location>
        <begin position="3"/>
        <end position="49"/>
    </location>
</feature>
<evidence type="ECO:0000313" key="3">
    <source>
        <dbReference type="Proteomes" id="UP001519654"/>
    </source>
</evidence>
<name>A0ABS5YNL4_9ACTN</name>
<dbReference type="EMBL" id="JAHKKG010000005">
    <property type="protein sequence ID" value="MBU2665052.1"/>
    <property type="molecule type" value="Genomic_DNA"/>
</dbReference>
<dbReference type="InterPro" id="IPR036890">
    <property type="entry name" value="HATPase_C_sf"/>
</dbReference>
<dbReference type="RefSeq" id="WP_215788290.1">
    <property type="nucleotide sequence ID" value="NZ_JAHKKG010000005.1"/>
</dbReference>
<accession>A0ABS5YNL4</accession>
<evidence type="ECO:0000313" key="2">
    <source>
        <dbReference type="EMBL" id="MBU2665052.1"/>
    </source>
</evidence>
<dbReference type="Gene3D" id="1.20.5.1930">
    <property type="match status" value="1"/>
</dbReference>
<keyword evidence="3" id="KW-1185">Reference proteome</keyword>
<dbReference type="Gene3D" id="3.30.565.10">
    <property type="entry name" value="Histidine kinase-like ATPase, C-terminal domain"/>
    <property type="match status" value="1"/>
</dbReference>
<reference evidence="2 3" key="1">
    <citation type="submission" date="2021-06" db="EMBL/GenBank/DDBJ databases">
        <title>Actinoplanes lichenicola sp. nov., and Actinoplanes ovalisporus sp. nov., isolated from lichen in Thailand.</title>
        <authorList>
            <person name="Saeng-In P."/>
            <person name="Kanchanasin P."/>
            <person name="Yuki M."/>
            <person name="Kudo T."/>
            <person name="Ohkuma M."/>
            <person name="Phongsopitanun W."/>
            <person name="Tanasupawat S."/>
        </authorList>
    </citation>
    <scope>NUCLEOTIDE SEQUENCE [LARGE SCALE GENOMIC DNA]</scope>
    <source>
        <strain evidence="2 3">NBRC 110975</strain>
    </source>
</reference>
<comment type="caution">
    <text evidence="2">The sequence shown here is derived from an EMBL/GenBank/DDBJ whole genome shotgun (WGS) entry which is preliminary data.</text>
</comment>
<dbReference type="Pfam" id="PF07730">
    <property type="entry name" value="HisKA_3"/>
    <property type="match status" value="1"/>
</dbReference>
<sequence>MDDALAQALAAVAYQGSAALRCLPHDPEAARVHLETLTEVARHALWATRPAHDGPPARLAGVLERAAALLLAAGVRTTVTDRTADGTPDRRAVVEEALVTAVREEVLNVLQRGTARRCDIEVSNQGGSVRLVMTNDGGGRPPLTVEVPR</sequence>
<evidence type="ECO:0000259" key="1">
    <source>
        <dbReference type="Pfam" id="PF07730"/>
    </source>
</evidence>
<dbReference type="InterPro" id="IPR011712">
    <property type="entry name" value="Sig_transdc_His_kin_sub3_dim/P"/>
</dbReference>
<protein>
    <recommendedName>
        <fullName evidence="1">Signal transduction histidine kinase subgroup 3 dimerisation and phosphoacceptor domain-containing protein</fullName>
    </recommendedName>
</protein>